<dbReference type="InterPro" id="IPR036527">
    <property type="entry name" value="SCP2_sterol-bd_dom_sf"/>
</dbReference>
<sequence>MIPFMKRFPQQGSKSMGNERMMEAVACRKLAGSPSRDVSIHSSGGGLGRAYALAFAARGAKVVVNDLGVALAGDVGTPERIRPADAVVAEIRKAGGEAVANYDDVLSGSRIVEVAIKTWGRIDILVNNAGILRDSSFAKMSERDWDQVMQIHVKGAYLCTKAAWPHMVKQGYGRIVNTASASGLYGNFGQANYGAAKMALVGMTRTLAKEGAKYNIHVNCIAPLAGTRMTEKILPPSALEALKPECVAPVVLFLASRECTESGQRSPGKVFPSSYTLEDLTREWQQVVDFRSDVSYPTSLQDSLVMASQQMSTEMRQQPAEPKKPSDTPADAAPGTKSAKIFRMIAAYLERATDAASKLKSKVNSCFHFEISPKQGQPPTLKWTIDLRAESGSRQPLASVWEGSTTHLALSWCRSAVRPGGKAMEGHHGTADATFIMADEVFALICLGRLNPQVAFLQGKMKIRGSMGKATKFTPDLFPSISAEMLSLDASQAVEHFLKSVAPPAPETTDSAGELSPEAMKLQSAKLFPYMKDHLKSQAGSNLVKQVGCVYRVDLIPTTGGAPCTLYINLKRMPPTVRELPNSTTEPFDCCFTLKDDVFFKLATGKMNPQMAYLQGKMKIKGSTQAAMKFTKDMFPKISKL</sequence>
<comment type="subcellular location">
    <subcellularLocation>
        <location evidence="1">Peroxisome</location>
    </subcellularLocation>
</comment>
<keyword evidence="3" id="KW-0560">Oxidoreductase</keyword>
<dbReference type="GO" id="GO:0005777">
    <property type="term" value="C:peroxisome"/>
    <property type="evidence" value="ECO:0007669"/>
    <property type="project" value="UniProtKB-SubCell"/>
</dbReference>
<dbReference type="SUPFAM" id="SSF51735">
    <property type="entry name" value="NAD(P)-binding Rossmann-fold domains"/>
    <property type="match status" value="1"/>
</dbReference>
<accession>A0A1D3DAM2</accession>
<dbReference type="PROSITE" id="PS00061">
    <property type="entry name" value="ADH_SHORT"/>
    <property type="match status" value="1"/>
</dbReference>
<dbReference type="Proteomes" id="UP000095192">
    <property type="component" value="Unassembled WGS sequence"/>
</dbReference>
<dbReference type="Gene3D" id="3.30.1050.10">
    <property type="entry name" value="SCP2 sterol-binding domain"/>
    <property type="match status" value="2"/>
</dbReference>
<evidence type="ECO:0000256" key="2">
    <source>
        <dbReference type="ARBA" id="ARBA00006484"/>
    </source>
</evidence>
<dbReference type="InterPro" id="IPR057326">
    <property type="entry name" value="KR_dom"/>
</dbReference>
<evidence type="ECO:0000259" key="6">
    <source>
        <dbReference type="SMART" id="SM00822"/>
    </source>
</evidence>
<keyword evidence="8" id="KW-1185">Reference proteome</keyword>
<dbReference type="InterPro" id="IPR051687">
    <property type="entry name" value="Peroxisomal_Beta-Oxidation"/>
</dbReference>
<evidence type="ECO:0000256" key="5">
    <source>
        <dbReference type="SAM" id="MobiDB-lite"/>
    </source>
</evidence>
<dbReference type="Pfam" id="PF00106">
    <property type="entry name" value="adh_short"/>
    <property type="match status" value="1"/>
</dbReference>
<evidence type="ECO:0000313" key="8">
    <source>
        <dbReference type="Proteomes" id="UP000095192"/>
    </source>
</evidence>
<comment type="similarity">
    <text evidence="2">Belongs to the short-chain dehydrogenases/reductases (SDR) family.</text>
</comment>
<dbReference type="PANTHER" id="PTHR45024:SF2">
    <property type="entry name" value="SCP2 DOMAIN-CONTAINING PROTEIN"/>
    <property type="match status" value="1"/>
</dbReference>
<dbReference type="SMART" id="SM00822">
    <property type="entry name" value="PKS_KR"/>
    <property type="match status" value="1"/>
</dbReference>
<feature type="region of interest" description="Disordered" evidence="5">
    <location>
        <begin position="306"/>
        <end position="335"/>
    </location>
</feature>
<organism evidence="7 8">
    <name type="scientific">Cyclospora cayetanensis</name>
    <dbReference type="NCBI Taxonomy" id="88456"/>
    <lineage>
        <taxon>Eukaryota</taxon>
        <taxon>Sar</taxon>
        <taxon>Alveolata</taxon>
        <taxon>Apicomplexa</taxon>
        <taxon>Conoidasida</taxon>
        <taxon>Coccidia</taxon>
        <taxon>Eucoccidiorida</taxon>
        <taxon>Eimeriorina</taxon>
        <taxon>Eimeriidae</taxon>
        <taxon>Cyclospora</taxon>
    </lineage>
</organism>
<dbReference type="VEuPathDB" id="ToxoDB:LOC34624584"/>
<dbReference type="Pfam" id="PF02036">
    <property type="entry name" value="SCP2"/>
    <property type="match status" value="2"/>
</dbReference>
<dbReference type="InterPro" id="IPR003033">
    <property type="entry name" value="SCP2_sterol-bd_dom"/>
</dbReference>
<dbReference type="InterPro" id="IPR002347">
    <property type="entry name" value="SDR_fam"/>
</dbReference>
<dbReference type="InParanoid" id="A0A1D3DAM2"/>
<dbReference type="GO" id="GO:0016491">
    <property type="term" value="F:oxidoreductase activity"/>
    <property type="evidence" value="ECO:0007669"/>
    <property type="project" value="UniProtKB-KW"/>
</dbReference>
<comment type="caution">
    <text evidence="7">The sequence shown here is derived from an EMBL/GenBank/DDBJ whole genome shotgun (WGS) entry which is preliminary data.</text>
</comment>
<dbReference type="InterPro" id="IPR020904">
    <property type="entry name" value="Sc_DH/Rdtase_CS"/>
</dbReference>
<evidence type="ECO:0000256" key="1">
    <source>
        <dbReference type="ARBA" id="ARBA00004275"/>
    </source>
</evidence>
<dbReference type="PRINTS" id="PR00080">
    <property type="entry name" value="SDRFAMILY"/>
</dbReference>
<dbReference type="CDD" id="cd05353">
    <property type="entry name" value="hydroxyacyl-CoA-like_DH_SDR_c-like"/>
    <property type="match status" value="1"/>
</dbReference>
<dbReference type="SUPFAM" id="SSF55718">
    <property type="entry name" value="SCP-like"/>
    <property type="match status" value="2"/>
</dbReference>
<gene>
    <name evidence="7" type="ORF">cyc_09089</name>
</gene>
<dbReference type="Gene3D" id="3.40.50.720">
    <property type="entry name" value="NAD(P)-binding Rossmann-like Domain"/>
    <property type="match status" value="2"/>
</dbReference>
<protein>
    <submittedName>
        <fullName evidence="7">Peroxisomal multifunctional enzyme type</fullName>
    </submittedName>
</protein>
<evidence type="ECO:0000313" key="7">
    <source>
        <dbReference type="EMBL" id="OEH80502.1"/>
    </source>
</evidence>
<dbReference type="PRINTS" id="PR00081">
    <property type="entry name" value="GDHRDH"/>
</dbReference>
<dbReference type="PANTHER" id="PTHR45024">
    <property type="entry name" value="DEHYDROGENASES, SHORT CHAIN"/>
    <property type="match status" value="1"/>
</dbReference>
<dbReference type="EMBL" id="JROU02000056">
    <property type="protein sequence ID" value="OEH80502.1"/>
    <property type="molecule type" value="Genomic_DNA"/>
</dbReference>
<feature type="domain" description="Ketoreductase" evidence="6">
    <location>
        <begin position="38"/>
        <end position="227"/>
    </location>
</feature>
<evidence type="ECO:0000256" key="3">
    <source>
        <dbReference type="ARBA" id="ARBA00023002"/>
    </source>
</evidence>
<evidence type="ECO:0000256" key="4">
    <source>
        <dbReference type="ARBA" id="ARBA00023140"/>
    </source>
</evidence>
<proteinExistence type="inferred from homology"/>
<name>A0A1D3DAM2_9EIME</name>
<dbReference type="VEuPathDB" id="ToxoDB:cyc_09089"/>
<feature type="compositionally biased region" description="Polar residues" evidence="5">
    <location>
        <begin position="306"/>
        <end position="316"/>
    </location>
</feature>
<dbReference type="InterPro" id="IPR036291">
    <property type="entry name" value="NAD(P)-bd_dom_sf"/>
</dbReference>
<dbReference type="AlphaFoldDB" id="A0A1D3DAM2"/>
<keyword evidence="4" id="KW-0576">Peroxisome</keyword>
<reference evidence="7 8" key="1">
    <citation type="journal article" date="2016" name="BMC Genomics">
        <title>Comparative genomics reveals Cyclospora cayetanensis possesses coccidia-like metabolism and invasion components but unique surface antigens.</title>
        <authorList>
            <person name="Liu S."/>
            <person name="Wang L."/>
            <person name="Zheng H."/>
            <person name="Xu Z."/>
            <person name="Roellig D.M."/>
            <person name="Li N."/>
            <person name="Frace M.A."/>
            <person name="Tang K."/>
            <person name="Arrowood M.J."/>
            <person name="Moss D.M."/>
            <person name="Zhang L."/>
            <person name="Feng Y."/>
            <person name="Xiao L."/>
        </authorList>
    </citation>
    <scope>NUCLEOTIDE SEQUENCE [LARGE SCALE GENOMIC DNA]</scope>
    <source>
        <strain evidence="7 8">CHN_HEN01</strain>
    </source>
</reference>